<dbReference type="EMBL" id="JASBNA010000004">
    <property type="protein sequence ID" value="KAK7692492.1"/>
    <property type="molecule type" value="Genomic_DNA"/>
</dbReference>
<comment type="caution">
    <text evidence="2">The sequence shown here is derived from an EMBL/GenBank/DDBJ whole genome shotgun (WGS) entry which is preliminary data.</text>
</comment>
<reference evidence="2 3" key="1">
    <citation type="submission" date="2022-09" db="EMBL/GenBank/DDBJ databases">
        <authorList>
            <person name="Palmer J.M."/>
        </authorList>
    </citation>
    <scope>NUCLEOTIDE SEQUENCE [LARGE SCALE GENOMIC DNA]</scope>
    <source>
        <strain evidence="2 3">DSM 7382</strain>
    </source>
</reference>
<dbReference type="Gene3D" id="3.40.50.150">
    <property type="entry name" value="Vaccinia Virus protein VP39"/>
    <property type="match status" value="1"/>
</dbReference>
<dbReference type="Pfam" id="PF02353">
    <property type="entry name" value="CMAS"/>
    <property type="match status" value="1"/>
</dbReference>
<dbReference type="Proteomes" id="UP001385951">
    <property type="component" value="Unassembled WGS sequence"/>
</dbReference>
<evidence type="ECO:0000313" key="2">
    <source>
        <dbReference type="EMBL" id="KAK7692492.1"/>
    </source>
</evidence>
<protein>
    <recommendedName>
        <fullName evidence="4">S-adenosyl-L-methionine-dependent methyltransferase</fullName>
    </recommendedName>
</protein>
<evidence type="ECO:0008006" key="4">
    <source>
        <dbReference type="Google" id="ProtNLM"/>
    </source>
</evidence>
<dbReference type="SUPFAM" id="SSF53335">
    <property type="entry name" value="S-adenosyl-L-methionine-dependent methyltransferases"/>
    <property type="match status" value="1"/>
</dbReference>
<dbReference type="CDD" id="cd02440">
    <property type="entry name" value="AdoMet_MTases"/>
    <property type="match status" value="1"/>
</dbReference>
<evidence type="ECO:0000313" key="3">
    <source>
        <dbReference type="Proteomes" id="UP001385951"/>
    </source>
</evidence>
<comment type="similarity">
    <text evidence="1">Belongs to the CFA/CMAS family.</text>
</comment>
<dbReference type="FunFam" id="3.40.50.150:FF:000554">
    <property type="entry name" value="Cation-transporting ATPase"/>
    <property type="match status" value="1"/>
</dbReference>
<dbReference type="AlphaFoldDB" id="A0AAW0GKL1"/>
<organism evidence="2 3">
    <name type="scientific">Cerrena zonata</name>
    <dbReference type="NCBI Taxonomy" id="2478898"/>
    <lineage>
        <taxon>Eukaryota</taxon>
        <taxon>Fungi</taxon>
        <taxon>Dikarya</taxon>
        <taxon>Basidiomycota</taxon>
        <taxon>Agaricomycotina</taxon>
        <taxon>Agaricomycetes</taxon>
        <taxon>Polyporales</taxon>
        <taxon>Cerrenaceae</taxon>
        <taxon>Cerrena</taxon>
    </lineage>
</organism>
<sequence>MQIPEQVLQVGYNLLDKGLVPDVILRIVIRALLRQRLREIDHGSFERNHEAKMQWIEGVRARTQIADLTEKANEQHYEVSTEFILSCLGYYAKYSSCYYPTGKETLDEAEVLMMESYCTRAKLADGQHILDLGCGWGSLSLYLAQKYPKAHITSLSNSATQKAHIDQTAKTRGLGNITVITADVNTFTFNEPGKFDRILSIEMFEHMKNYKLLLAKVSSWLKPKKEASDEDALLFIHIFCHRNTPYHFESGDGWMAQMFFSGGTMPSHDLFLYFQDDLALIRSWYVNGRNYSLTCEDWLKKQDRNAGQGILELENDAVAKGLDRDEGRKAFYRFRVFYMACSELFAMNGGQEWGVGHYLFKRKDS</sequence>
<dbReference type="PANTHER" id="PTHR43832">
    <property type="match status" value="1"/>
</dbReference>
<keyword evidence="3" id="KW-1185">Reference proteome</keyword>
<proteinExistence type="inferred from homology"/>
<name>A0AAW0GKL1_9APHY</name>
<dbReference type="InterPro" id="IPR029063">
    <property type="entry name" value="SAM-dependent_MTases_sf"/>
</dbReference>
<evidence type="ECO:0000256" key="1">
    <source>
        <dbReference type="ARBA" id="ARBA00010815"/>
    </source>
</evidence>
<dbReference type="PANTHER" id="PTHR43832:SF1">
    <property type="entry name" value="S-ADENOSYL-L-METHIONINE-DEPENDENT METHYLTRANSFERASES SUPERFAMILY PROTEIN"/>
    <property type="match status" value="1"/>
</dbReference>
<accession>A0AAW0GKL1</accession>
<gene>
    <name evidence="2" type="ORF">QCA50_004117</name>
</gene>